<dbReference type="InterPro" id="IPR017452">
    <property type="entry name" value="GPCR_Rhodpsn_7TM"/>
</dbReference>
<keyword evidence="6 8" id="KW-0675">Receptor</keyword>
<comment type="caution">
    <text evidence="11">The sequence shown here is derived from an EMBL/GenBank/DDBJ whole genome shotgun (WGS) entry which is preliminary data.</text>
</comment>
<feature type="transmembrane region" description="Helical" evidence="9">
    <location>
        <begin position="118"/>
        <end position="138"/>
    </location>
</feature>
<keyword evidence="3 9" id="KW-1133">Transmembrane helix</keyword>
<sequence>MPQSFKSRRDFSLATLASNKSSVFNETLVNQPGEMNEQPSITTLAAVCTLATIALLGTIANLSVLKAILSVKRKKVYEYFILNLAVTDVGTCVVSIPLDIVEHLVGRFPYGAALCHVIYPFQSVLLYVSTMTLVLMSVERYRLIVTPMKRAIGINTGFIIIVGIWILSFLVVLPFSFALKLTETKCSEQWPNNYSAKVFTLAIFISLYLGPLSFMTFFYSRMIYVLRKEIKALKKRKRKKSISKELIDTRLHRNAKIVKVFVVVMAAFVVCMLPTHAIWLWHDFGEGFSSSDFGKLVTFSSILVYWNSALDPLILGFIMVDFRAEIKHCRKSFCCCLKRFRRSWDLDQAFVIGISPLPLTEQYKSRSYFLSG</sequence>
<dbReference type="AlphaFoldDB" id="A0AAD9R401"/>
<accession>A0AAD9R401</accession>
<evidence type="ECO:0000313" key="12">
    <source>
        <dbReference type="Proteomes" id="UP001249851"/>
    </source>
</evidence>
<evidence type="ECO:0000313" key="11">
    <source>
        <dbReference type="EMBL" id="KAK2572655.1"/>
    </source>
</evidence>
<feature type="transmembrane region" description="Helical" evidence="9">
    <location>
        <begin position="158"/>
        <end position="179"/>
    </location>
</feature>
<evidence type="ECO:0000256" key="4">
    <source>
        <dbReference type="ARBA" id="ARBA00023040"/>
    </source>
</evidence>
<dbReference type="Pfam" id="PF00001">
    <property type="entry name" value="7tm_1"/>
    <property type="match status" value="1"/>
</dbReference>
<feature type="transmembrane region" description="Helical" evidence="9">
    <location>
        <begin position="41"/>
        <end position="64"/>
    </location>
</feature>
<keyword evidence="12" id="KW-1185">Reference proteome</keyword>
<feature type="transmembrane region" description="Helical" evidence="9">
    <location>
        <begin position="76"/>
        <end position="98"/>
    </location>
</feature>
<feature type="transmembrane region" description="Helical" evidence="9">
    <location>
        <begin position="302"/>
        <end position="322"/>
    </location>
</feature>
<dbReference type="PROSITE" id="PS50262">
    <property type="entry name" value="G_PROTEIN_RECEP_F1_2"/>
    <property type="match status" value="1"/>
</dbReference>
<proteinExistence type="inferred from homology"/>
<feature type="transmembrane region" description="Helical" evidence="9">
    <location>
        <begin position="199"/>
        <end position="226"/>
    </location>
</feature>
<dbReference type="CDD" id="cd00637">
    <property type="entry name" value="7tm_classA_rhodopsin-like"/>
    <property type="match status" value="1"/>
</dbReference>
<evidence type="ECO:0000256" key="5">
    <source>
        <dbReference type="ARBA" id="ARBA00023136"/>
    </source>
</evidence>
<name>A0AAD9R401_ACRCE</name>
<gene>
    <name evidence="11" type="ORF">P5673_001630</name>
</gene>
<evidence type="ECO:0000256" key="2">
    <source>
        <dbReference type="ARBA" id="ARBA00022692"/>
    </source>
</evidence>
<dbReference type="GO" id="GO:0005886">
    <property type="term" value="C:plasma membrane"/>
    <property type="evidence" value="ECO:0007669"/>
    <property type="project" value="TreeGrafter"/>
</dbReference>
<dbReference type="PRINTS" id="PR00237">
    <property type="entry name" value="GPCRRHODOPSN"/>
</dbReference>
<dbReference type="PROSITE" id="PS00237">
    <property type="entry name" value="G_PROTEIN_RECEP_F1_1"/>
    <property type="match status" value="1"/>
</dbReference>
<evidence type="ECO:0000256" key="6">
    <source>
        <dbReference type="ARBA" id="ARBA00023170"/>
    </source>
</evidence>
<dbReference type="GO" id="GO:0004930">
    <property type="term" value="F:G protein-coupled receptor activity"/>
    <property type="evidence" value="ECO:0007669"/>
    <property type="project" value="UniProtKB-KW"/>
</dbReference>
<evidence type="ECO:0000256" key="3">
    <source>
        <dbReference type="ARBA" id="ARBA00022989"/>
    </source>
</evidence>
<evidence type="ECO:0000256" key="1">
    <source>
        <dbReference type="ARBA" id="ARBA00004141"/>
    </source>
</evidence>
<evidence type="ECO:0000256" key="9">
    <source>
        <dbReference type="SAM" id="Phobius"/>
    </source>
</evidence>
<feature type="transmembrane region" description="Helical" evidence="9">
    <location>
        <begin position="260"/>
        <end position="282"/>
    </location>
</feature>
<protein>
    <submittedName>
        <fullName evidence="11">Neuropeptide FF receptor 2</fullName>
    </submittedName>
</protein>
<evidence type="ECO:0000256" key="8">
    <source>
        <dbReference type="RuleBase" id="RU000688"/>
    </source>
</evidence>
<reference evidence="11" key="2">
    <citation type="journal article" date="2023" name="Science">
        <title>Genomic signatures of disease resistance in endangered staghorn corals.</title>
        <authorList>
            <person name="Vollmer S.V."/>
            <person name="Selwyn J.D."/>
            <person name="Despard B.A."/>
            <person name="Roesel C.L."/>
        </authorList>
    </citation>
    <scope>NUCLEOTIDE SEQUENCE</scope>
    <source>
        <strain evidence="11">K2</strain>
    </source>
</reference>
<dbReference type="SUPFAM" id="SSF81321">
    <property type="entry name" value="Family A G protein-coupled receptor-like"/>
    <property type="match status" value="1"/>
</dbReference>
<reference evidence="11" key="1">
    <citation type="journal article" date="2023" name="G3 (Bethesda)">
        <title>Whole genome assembly and annotation of the endangered Caribbean coral Acropora cervicornis.</title>
        <authorList>
            <person name="Selwyn J.D."/>
            <person name="Vollmer S.V."/>
        </authorList>
    </citation>
    <scope>NUCLEOTIDE SEQUENCE</scope>
    <source>
        <strain evidence="11">K2</strain>
    </source>
</reference>
<keyword evidence="5 9" id="KW-0472">Membrane</keyword>
<dbReference type="Proteomes" id="UP001249851">
    <property type="component" value="Unassembled WGS sequence"/>
</dbReference>
<dbReference type="PANTHER" id="PTHR45695">
    <property type="entry name" value="LEUCOKININ RECEPTOR-RELATED"/>
    <property type="match status" value="1"/>
</dbReference>
<dbReference type="InterPro" id="IPR000276">
    <property type="entry name" value="GPCR_Rhodpsn"/>
</dbReference>
<keyword evidence="4 8" id="KW-0297">G-protein coupled receptor</keyword>
<comment type="subcellular location">
    <subcellularLocation>
        <location evidence="1">Membrane</location>
        <topology evidence="1">Multi-pass membrane protein</topology>
    </subcellularLocation>
</comment>
<dbReference type="EMBL" id="JARQWQ010000003">
    <property type="protein sequence ID" value="KAK2572655.1"/>
    <property type="molecule type" value="Genomic_DNA"/>
</dbReference>
<keyword evidence="2 8" id="KW-0812">Transmembrane</keyword>
<evidence type="ECO:0000259" key="10">
    <source>
        <dbReference type="PROSITE" id="PS50262"/>
    </source>
</evidence>
<comment type="similarity">
    <text evidence="8">Belongs to the G-protein coupled receptor 1 family.</text>
</comment>
<dbReference type="PANTHER" id="PTHR45695:SF9">
    <property type="entry name" value="LEUCOKININ RECEPTOR"/>
    <property type="match status" value="1"/>
</dbReference>
<evidence type="ECO:0000256" key="7">
    <source>
        <dbReference type="ARBA" id="ARBA00023224"/>
    </source>
</evidence>
<dbReference type="Gene3D" id="1.20.1070.10">
    <property type="entry name" value="Rhodopsin 7-helix transmembrane proteins"/>
    <property type="match status" value="1"/>
</dbReference>
<organism evidence="11 12">
    <name type="scientific">Acropora cervicornis</name>
    <name type="common">Staghorn coral</name>
    <dbReference type="NCBI Taxonomy" id="6130"/>
    <lineage>
        <taxon>Eukaryota</taxon>
        <taxon>Metazoa</taxon>
        <taxon>Cnidaria</taxon>
        <taxon>Anthozoa</taxon>
        <taxon>Hexacorallia</taxon>
        <taxon>Scleractinia</taxon>
        <taxon>Astrocoeniina</taxon>
        <taxon>Acroporidae</taxon>
        <taxon>Acropora</taxon>
    </lineage>
</organism>
<feature type="domain" description="G-protein coupled receptors family 1 profile" evidence="10">
    <location>
        <begin position="60"/>
        <end position="315"/>
    </location>
</feature>
<keyword evidence="7 8" id="KW-0807">Transducer</keyword>